<sequence length="211" mass="23912">MGVPDVAVLRGALIAVLVATLEAPTPVRAAASMYPDLADFKRGLKANAQRCANAHRVQYLQVMAMMEAPMRTGYDRNSKCFVCCLMERYQMLTPDGEFMDGTMHRYATDLPESQFKTVVVKNLDTCLREGGSLRHKTKESSVTHTIDTLLNNDDVCEKCYQFAKCYYDRAKDGSKWQSYQKQQLNNYYQGSSGKFFQSVGNWANSQWHARS</sequence>
<dbReference type="InterPro" id="IPR006170">
    <property type="entry name" value="PBP/GOBP"/>
</dbReference>
<evidence type="ECO:0000313" key="3">
    <source>
        <dbReference type="Proteomes" id="UP001075354"/>
    </source>
</evidence>
<evidence type="ECO:0000256" key="1">
    <source>
        <dbReference type="SAM" id="SignalP"/>
    </source>
</evidence>
<proteinExistence type="predicted"/>
<gene>
    <name evidence="2" type="ORF">ONE63_006989</name>
</gene>
<evidence type="ECO:0000313" key="2">
    <source>
        <dbReference type="EMBL" id="KAJ1528587.1"/>
    </source>
</evidence>
<dbReference type="GO" id="GO:0005549">
    <property type="term" value="F:odorant binding"/>
    <property type="evidence" value="ECO:0007669"/>
    <property type="project" value="InterPro"/>
</dbReference>
<dbReference type="SUPFAM" id="SSF47565">
    <property type="entry name" value="Insect pheromone/odorant-binding proteins"/>
    <property type="match status" value="1"/>
</dbReference>
<dbReference type="Proteomes" id="UP001075354">
    <property type="component" value="Chromosome 4"/>
</dbReference>
<dbReference type="Pfam" id="PF01395">
    <property type="entry name" value="PBP_GOBP"/>
    <property type="match status" value="1"/>
</dbReference>
<organism evidence="2 3">
    <name type="scientific">Megalurothrips usitatus</name>
    <name type="common">bean blossom thrips</name>
    <dbReference type="NCBI Taxonomy" id="439358"/>
    <lineage>
        <taxon>Eukaryota</taxon>
        <taxon>Metazoa</taxon>
        <taxon>Ecdysozoa</taxon>
        <taxon>Arthropoda</taxon>
        <taxon>Hexapoda</taxon>
        <taxon>Insecta</taxon>
        <taxon>Pterygota</taxon>
        <taxon>Neoptera</taxon>
        <taxon>Paraneoptera</taxon>
        <taxon>Thysanoptera</taxon>
        <taxon>Terebrantia</taxon>
        <taxon>Thripoidea</taxon>
        <taxon>Thripidae</taxon>
        <taxon>Megalurothrips</taxon>
    </lineage>
</organism>
<accession>A0AAV7XQL7</accession>
<dbReference type="Gene3D" id="1.10.238.20">
    <property type="entry name" value="Pheromone/general odorant binding protein domain"/>
    <property type="match status" value="1"/>
</dbReference>
<keyword evidence="1" id="KW-0732">Signal</keyword>
<feature type="chain" id="PRO_5043339206" evidence="1">
    <location>
        <begin position="30"/>
        <end position="211"/>
    </location>
</feature>
<dbReference type="EMBL" id="JAPTSV010000004">
    <property type="protein sequence ID" value="KAJ1528587.1"/>
    <property type="molecule type" value="Genomic_DNA"/>
</dbReference>
<name>A0AAV7XQL7_9NEOP</name>
<feature type="signal peptide" evidence="1">
    <location>
        <begin position="1"/>
        <end position="29"/>
    </location>
</feature>
<keyword evidence="3" id="KW-1185">Reference proteome</keyword>
<dbReference type="AlphaFoldDB" id="A0AAV7XQL7"/>
<comment type="caution">
    <text evidence="2">The sequence shown here is derived from an EMBL/GenBank/DDBJ whole genome shotgun (WGS) entry which is preliminary data.</text>
</comment>
<dbReference type="CDD" id="cd23992">
    <property type="entry name" value="PBP_GOBP"/>
    <property type="match status" value="1"/>
</dbReference>
<protein>
    <submittedName>
        <fullName evidence="2">Uncharacterized protein</fullName>
    </submittedName>
</protein>
<reference evidence="2" key="1">
    <citation type="submission" date="2022-12" db="EMBL/GenBank/DDBJ databases">
        <title>Chromosome-level genome assembly of the bean flower thrips Megalurothrips usitatus.</title>
        <authorList>
            <person name="Ma L."/>
            <person name="Liu Q."/>
            <person name="Li H."/>
            <person name="Cai W."/>
        </authorList>
    </citation>
    <scope>NUCLEOTIDE SEQUENCE</scope>
    <source>
        <strain evidence="2">Cailab_2022a</strain>
    </source>
</reference>
<dbReference type="InterPro" id="IPR036728">
    <property type="entry name" value="PBP_GOBP_sf"/>
</dbReference>